<sequence>MDGTPESEPRRKGTAPTLQTVDRALSFLEHVAACQEPPTVQQVADSLGLNITTGYHMMRTLAKRGYLRRLSGGKLVVGEAIGPLFRSYRLRLNVNQELTDIVRALSAATGETAFYSVPAGESVLLEILVEGSHQLRVGGLFVGSTGNEHRRASARAILPFLDEARREAILAKSLANLQKSEARQARKAFDAAIAETRQRGWSSDGGDIVQGITSIGWPVFDGYGAIAGSIGLIVPTLRLERSGEMLMAEGAKAAGRVMDVLRNSMTG</sequence>
<dbReference type="SMART" id="SM00346">
    <property type="entry name" value="HTH_ICLR"/>
    <property type="match status" value="1"/>
</dbReference>
<dbReference type="RefSeq" id="WP_379897370.1">
    <property type="nucleotide sequence ID" value="NZ_JBHRTR010000002.1"/>
</dbReference>
<feature type="domain" description="IclR-ED" evidence="5">
    <location>
        <begin position="80"/>
        <end position="267"/>
    </location>
</feature>
<evidence type="ECO:0000256" key="2">
    <source>
        <dbReference type="ARBA" id="ARBA00023125"/>
    </source>
</evidence>
<dbReference type="InterPro" id="IPR029016">
    <property type="entry name" value="GAF-like_dom_sf"/>
</dbReference>
<dbReference type="PANTHER" id="PTHR30136">
    <property type="entry name" value="HELIX-TURN-HELIX TRANSCRIPTIONAL REGULATOR, ICLR FAMILY"/>
    <property type="match status" value="1"/>
</dbReference>
<dbReference type="Gene3D" id="1.10.10.10">
    <property type="entry name" value="Winged helix-like DNA-binding domain superfamily/Winged helix DNA-binding domain"/>
    <property type="match status" value="1"/>
</dbReference>
<dbReference type="Pfam" id="PF09339">
    <property type="entry name" value="HTH_IclR"/>
    <property type="match status" value="1"/>
</dbReference>
<comment type="caution">
    <text evidence="6">The sequence shown here is derived from an EMBL/GenBank/DDBJ whole genome shotgun (WGS) entry which is preliminary data.</text>
</comment>
<evidence type="ECO:0000313" key="7">
    <source>
        <dbReference type="Proteomes" id="UP001595528"/>
    </source>
</evidence>
<dbReference type="Gene3D" id="3.30.450.40">
    <property type="match status" value="1"/>
</dbReference>
<accession>A0ABV7KTM6</accession>
<dbReference type="EMBL" id="JBHRTR010000002">
    <property type="protein sequence ID" value="MFC3225641.1"/>
    <property type="molecule type" value="Genomic_DNA"/>
</dbReference>
<dbReference type="PROSITE" id="PS51077">
    <property type="entry name" value="HTH_ICLR"/>
    <property type="match status" value="1"/>
</dbReference>
<organism evidence="6 7">
    <name type="scientific">Marinibaculum pumilum</name>
    <dbReference type="NCBI Taxonomy" id="1766165"/>
    <lineage>
        <taxon>Bacteria</taxon>
        <taxon>Pseudomonadati</taxon>
        <taxon>Pseudomonadota</taxon>
        <taxon>Alphaproteobacteria</taxon>
        <taxon>Rhodospirillales</taxon>
        <taxon>Rhodospirillaceae</taxon>
        <taxon>Marinibaculum</taxon>
    </lineage>
</organism>
<dbReference type="PANTHER" id="PTHR30136:SF24">
    <property type="entry name" value="HTH-TYPE TRANSCRIPTIONAL REPRESSOR ALLR"/>
    <property type="match status" value="1"/>
</dbReference>
<dbReference type="SUPFAM" id="SSF55781">
    <property type="entry name" value="GAF domain-like"/>
    <property type="match status" value="1"/>
</dbReference>
<proteinExistence type="predicted"/>
<reference evidence="7" key="1">
    <citation type="journal article" date="2019" name="Int. J. Syst. Evol. Microbiol.">
        <title>The Global Catalogue of Microorganisms (GCM) 10K type strain sequencing project: providing services to taxonomists for standard genome sequencing and annotation.</title>
        <authorList>
            <consortium name="The Broad Institute Genomics Platform"/>
            <consortium name="The Broad Institute Genome Sequencing Center for Infectious Disease"/>
            <person name="Wu L."/>
            <person name="Ma J."/>
        </authorList>
    </citation>
    <scope>NUCLEOTIDE SEQUENCE [LARGE SCALE GENOMIC DNA]</scope>
    <source>
        <strain evidence="7">KCTC 42964</strain>
    </source>
</reference>
<protein>
    <submittedName>
        <fullName evidence="6">IclR family transcriptional regulator</fullName>
    </submittedName>
</protein>
<evidence type="ECO:0000256" key="3">
    <source>
        <dbReference type="ARBA" id="ARBA00023163"/>
    </source>
</evidence>
<dbReference type="Pfam" id="PF01614">
    <property type="entry name" value="IclR_C"/>
    <property type="match status" value="1"/>
</dbReference>
<dbReference type="InterPro" id="IPR050707">
    <property type="entry name" value="HTH_MetabolicPath_Reg"/>
</dbReference>
<evidence type="ECO:0000259" key="5">
    <source>
        <dbReference type="PROSITE" id="PS51078"/>
    </source>
</evidence>
<evidence type="ECO:0000256" key="1">
    <source>
        <dbReference type="ARBA" id="ARBA00023015"/>
    </source>
</evidence>
<dbReference type="InterPro" id="IPR036390">
    <property type="entry name" value="WH_DNA-bd_sf"/>
</dbReference>
<gene>
    <name evidence="6" type="ORF">ACFOGJ_00260</name>
</gene>
<keyword evidence="3" id="KW-0804">Transcription</keyword>
<feature type="domain" description="HTH iclR-type" evidence="4">
    <location>
        <begin position="18"/>
        <end position="79"/>
    </location>
</feature>
<keyword evidence="7" id="KW-1185">Reference proteome</keyword>
<dbReference type="Proteomes" id="UP001595528">
    <property type="component" value="Unassembled WGS sequence"/>
</dbReference>
<dbReference type="PROSITE" id="PS51078">
    <property type="entry name" value="ICLR_ED"/>
    <property type="match status" value="1"/>
</dbReference>
<dbReference type="InterPro" id="IPR036388">
    <property type="entry name" value="WH-like_DNA-bd_sf"/>
</dbReference>
<evidence type="ECO:0000259" key="4">
    <source>
        <dbReference type="PROSITE" id="PS51077"/>
    </source>
</evidence>
<keyword evidence="2" id="KW-0238">DNA-binding</keyword>
<keyword evidence="1" id="KW-0805">Transcription regulation</keyword>
<name>A0ABV7KTM6_9PROT</name>
<evidence type="ECO:0000313" key="6">
    <source>
        <dbReference type="EMBL" id="MFC3225641.1"/>
    </source>
</evidence>
<dbReference type="InterPro" id="IPR005471">
    <property type="entry name" value="Tscrpt_reg_IclR_N"/>
</dbReference>
<dbReference type="InterPro" id="IPR014757">
    <property type="entry name" value="Tscrpt_reg_IclR_C"/>
</dbReference>
<dbReference type="SUPFAM" id="SSF46785">
    <property type="entry name" value="Winged helix' DNA-binding domain"/>
    <property type="match status" value="1"/>
</dbReference>